<keyword evidence="2" id="KW-0472">Membrane</keyword>
<dbReference type="GeneID" id="93107917"/>
<evidence type="ECO:0000313" key="6">
    <source>
        <dbReference type="Proteomes" id="UP000526233"/>
    </source>
</evidence>
<protein>
    <submittedName>
        <fullName evidence="4">Uncharacterized protein</fullName>
    </submittedName>
</protein>
<reference evidence="4 5" key="1">
    <citation type="submission" date="2017-07" db="EMBL/GenBank/DDBJ databases">
        <title>Phylogenetic study on the rhizospheric bacterium Ochrobactrum sp. A44.</title>
        <authorList>
            <person name="Krzyzanowska D.M."/>
            <person name="Ossowicki A."/>
            <person name="Rajewska M."/>
            <person name="Maciag T."/>
            <person name="Kaczynski Z."/>
            <person name="Czerwicka M."/>
            <person name="Jafra S."/>
        </authorList>
    </citation>
    <scope>NUCLEOTIDE SEQUENCE [LARGE SCALE GENOMIC DNA]</scope>
    <source>
        <strain evidence="4 5">CCUG 30717</strain>
    </source>
</reference>
<reference evidence="3 6" key="2">
    <citation type="submission" date="2018-11" db="EMBL/GenBank/DDBJ databases">
        <title>Genome sequencing and analysis.</title>
        <authorList>
            <person name="Huang Y.-T."/>
        </authorList>
    </citation>
    <scope>NUCLEOTIDE SEQUENCE [LARGE SCALE GENOMIC DNA]</scope>
    <source>
        <strain evidence="3 6">SHIN</strain>
    </source>
</reference>
<evidence type="ECO:0000313" key="4">
    <source>
        <dbReference type="EMBL" id="OYR28945.1"/>
    </source>
</evidence>
<name>A0A256GP70_9HYPH</name>
<evidence type="ECO:0000313" key="3">
    <source>
        <dbReference type="EMBL" id="NNV21763.1"/>
    </source>
</evidence>
<accession>A0A256GP70</accession>
<sequence length="95" mass="10466">MGERHQAGIGEGGSPGRERQDEAQRILERLEREQTGPEGIVRRGLSRTASHLAANDAPENDPIELWATRIGRGLGLIITLAIIVWLISYLIQSQV</sequence>
<keyword evidence="5" id="KW-1185">Reference proteome</keyword>
<evidence type="ECO:0000313" key="5">
    <source>
        <dbReference type="Proteomes" id="UP000216188"/>
    </source>
</evidence>
<organism evidence="4 5">
    <name type="scientific">Brucella pseudogrignonensis</name>
    <dbReference type="NCBI Taxonomy" id="419475"/>
    <lineage>
        <taxon>Bacteria</taxon>
        <taxon>Pseudomonadati</taxon>
        <taxon>Pseudomonadota</taxon>
        <taxon>Alphaproteobacteria</taxon>
        <taxon>Hyphomicrobiales</taxon>
        <taxon>Brucellaceae</taxon>
        <taxon>Brucella/Ochrobactrum group</taxon>
        <taxon>Brucella</taxon>
    </lineage>
</organism>
<gene>
    <name evidence="4" type="ORF">CEV34_1070</name>
    <name evidence="3" type="ORF">EHE22_15180</name>
</gene>
<keyword evidence="2" id="KW-0812">Transmembrane</keyword>
<dbReference type="Proteomes" id="UP000216188">
    <property type="component" value="Unassembled WGS sequence"/>
</dbReference>
<evidence type="ECO:0000256" key="1">
    <source>
        <dbReference type="SAM" id="MobiDB-lite"/>
    </source>
</evidence>
<dbReference type="EMBL" id="NNRM01000012">
    <property type="protein sequence ID" value="OYR28945.1"/>
    <property type="molecule type" value="Genomic_DNA"/>
</dbReference>
<dbReference type="Proteomes" id="UP000526233">
    <property type="component" value="Unassembled WGS sequence"/>
</dbReference>
<comment type="caution">
    <text evidence="4">The sequence shown here is derived from an EMBL/GenBank/DDBJ whole genome shotgun (WGS) entry which is preliminary data.</text>
</comment>
<feature type="transmembrane region" description="Helical" evidence="2">
    <location>
        <begin position="73"/>
        <end position="91"/>
    </location>
</feature>
<dbReference type="STRING" id="419475.A8A54_09315"/>
<dbReference type="EMBL" id="PKQI01000002">
    <property type="protein sequence ID" value="NNV21763.1"/>
    <property type="molecule type" value="Genomic_DNA"/>
</dbReference>
<proteinExistence type="predicted"/>
<keyword evidence="2" id="KW-1133">Transmembrane helix</keyword>
<dbReference type="AlphaFoldDB" id="A0A256GP70"/>
<dbReference type="RefSeq" id="WP_094543331.1">
    <property type="nucleotide sequence ID" value="NZ_CAXURC020000001.1"/>
</dbReference>
<evidence type="ECO:0000256" key="2">
    <source>
        <dbReference type="SAM" id="Phobius"/>
    </source>
</evidence>
<feature type="region of interest" description="Disordered" evidence="1">
    <location>
        <begin position="1"/>
        <end position="23"/>
    </location>
</feature>